<feature type="signal peptide" evidence="1">
    <location>
        <begin position="1"/>
        <end position="18"/>
    </location>
</feature>
<proteinExistence type="predicted"/>
<keyword evidence="1" id="KW-0732">Signal</keyword>
<name>A0A166GCZ3_9AGAM</name>
<protein>
    <recommendedName>
        <fullName evidence="4">Lytic polysaccharide monooxygenase</fullName>
    </recommendedName>
</protein>
<dbReference type="EMBL" id="KV417580">
    <property type="protein sequence ID" value="KZP17712.1"/>
    <property type="molecule type" value="Genomic_DNA"/>
</dbReference>
<evidence type="ECO:0000256" key="1">
    <source>
        <dbReference type="SAM" id="SignalP"/>
    </source>
</evidence>
<dbReference type="AlphaFoldDB" id="A0A166GCZ3"/>
<keyword evidence="3" id="KW-1185">Reference proteome</keyword>
<organism evidence="2 3">
    <name type="scientific">Athelia psychrophila</name>
    <dbReference type="NCBI Taxonomy" id="1759441"/>
    <lineage>
        <taxon>Eukaryota</taxon>
        <taxon>Fungi</taxon>
        <taxon>Dikarya</taxon>
        <taxon>Basidiomycota</taxon>
        <taxon>Agaricomycotina</taxon>
        <taxon>Agaricomycetes</taxon>
        <taxon>Agaricomycetidae</taxon>
        <taxon>Atheliales</taxon>
        <taxon>Atheliaceae</taxon>
        <taxon>Athelia</taxon>
    </lineage>
</organism>
<accession>A0A166GCZ3</accession>
<feature type="chain" id="PRO_5007873835" description="Lytic polysaccharide monooxygenase" evidence="1">
    <location>
        <begin position="19"/>
        <end position="153"/>
    </location>
</feature>
<sequence>MQFKVSSILLALAAIASAAPARRKTCVEANRYGSFAVVPSTVAVGGSVNITTDFTCALTYLEIVPKYIDYYIEVLKDDTTNANHEAVVMLERRLFTTTIDSFITTIPDAYYFTTATYEIRLYITYSMNGTAGIPYWQVAVIDGPLNITGISSS</sequence>
<dbReference type="OrthoDB" id="3043660at2759"/>
<evidence type="ECO:0008006" key="4">
    <source>
        <dbReference type="Google" id="ProtNLM"/>
    </source>
</evidence>
<reference evidence="2 3" key="1">
    <citation type="journal article" date="2016" name="Mol. Biol. Evol.">
        <title>Comparative Genomics of Early-Diverging Mushroom-Forming Fungi Provides Insights into the Origins of Lignocellulose Decay Capabilities.</title>
        <authorList>
            <person name="Nagy L.G."/>
            <person name="Riley R."/>
            <person name="Tritt A."/>
            <person name="Adam C."/>
            <person name="Daum C."/>
            <person name="Floudas D."/>
            <person name="Sun H."/>
            <person name="Yadav J.S."/>
            <person name="Pangilinan J."/>
            <person name="Larsson K.H."/>
            <person name="Matsuura K."/>
            <person name="Barry K."/>
            <person name="Labutti K."/>
            <person name="Kuo R."/>
            <person name="Ohm R.A."/>
            <person name="Bhattacharya S.S."/>
            <person name="Shirouzu T."/>
            <person name="Yoshinaga Y."/>
            <person name="Martin F.M."/>
            <person name="Grigoriev I.V."/>
            <person name="Hibbett D.S."/>
        </authorList>
    </citation>
    <scope>NUCLEOTIDE SEQUENCE [LARGE SCALE GENOMIC DNA]</scope>
    <source>
        <strain evidence="2 3">CBS 109695</strain>
    </source>
</reference>
<gene>
    <name evidence="2" type="ORF">FIBSPDRAFT_1046708</name>
</gene>
<evidence type="ECO:0000313" key="3">
    <source>
        <dbReference type="Proteomes" id="UP000076532"/>
    </source>
</evidence>
<dbReference type="Proteomes" id="UP000076532">
    <property type="component" value="Unassembled WGS sequence"/>
</dbReference>
<evidence type="ECO:0000313" key="2">
    <source>
        <dbReference type="EMBL" id="KZP17712.1"/>
    </source>
</evidence>